<reference evidence="2" key="2">
    <citation type="submission" date="2022-06" db="UniProtKB">
        <authorList>
            <consortium name="EnsemblMetazoa"/>
        </authorList>
    </citation>
    <scope>IDENTIFICATION</scope>
    <source>
        <strain evidence="2">DF5081</strain>
    </source>
</reference>
<reference evidence="3" key="1">
    <citation type="submission" date="2010-08" db="EMBL/GenBank/DDBJ databases">
        <authorList>
            <consortium name="Caenorhabditis japonica Sequencing Consortium"/>
            <person name="Wilson R.K."/>
        </authorList>
    </citation>
    <scope>NUCLEOTIDE SEQUENCE [LARGE SCALE GENOMIC DNA]</scope>
    <source>
        <strain evidence="3">DF5081</strain>
    </source>
</reference>
<evidence type="ECO:0000313" key="3">
    <source>
        <dbReference type="Proteomes" id="UP000005237"/>
    </source>
</evidence>
<name>A0A8R1IQ02_CAEJA</name>
<dbReference type="Proteomes" id="UP000005237">
    <property type="component" value="Unassembled WGS sequence"/>
</dbReference>
<evidence type="ECO:0000256" key="1">
    <source>
        <dbReference type="SAM" id="MobiDB-lite"/>
    </source>
</evidence>
<dbReference type="EnsemblMetazoa" id="CJA39561.1">
    <property type="protein sequence ID" value="CJA39561.1"/>
    <property type="gene ID" value="WBGene00215408"/>
</dbReference>
<accession>A0A8R1IQ02</accession>
<evidence type="ECO:0000313" key="2">
    <source>
        <dbReference type="EnsemblMetazoa" id="CJA39561.1"/>
    </source>
</evidence>
<proteinExistence type="predicted"/>
<feature type="region of interest" description="Disordered" evidence="1">
    <location>
        <begin position="94"/>
        <end position="121"/>
    </location>
</feature>
<organism evidence="2 3">
    <name type="scientific">Caenorhabditis japonica</name>
    <dbReference type="NCBI Taxonomy" id="281687"/>
    <lineage>
        <taxon>Eukaryota</taxon>
        <taxon>Metazoa</taxon>
        <taxon>Ecdysozoa</taxon>
        <taxon>Nematoda</taxon>
        <taxon>Chromadorea</taxon>
        <taxon>Rhabditida</taxon>
        <taxon>Rhabditina</taxon>
        <taxon>Rhabditomorpha</taxon>
        <taxon>Rhabditoidea</taxon>
        <taxon>Rhabditidae</taxon>
        <taxon>Peloderinae</taxon>
        <taxon>Caenorhabditis</taxon>
    </lineage>
</organism>
<sequence>MSQFRNCKFRFIRAAKRLVAKRHSSESYVSCESSQFRKVTLRNVAEPRNQSKTSATALSIFCTLSSPTWPRPTLCEGSAFAALRTENNWIYQQDGTSAHRTKSSARNNKTEHSISAQNKPETALVAQRVYPHV</sequence>
<protein>
    <submittedName>
        <fullName evidence="2">Uncharacterized protein</fullName>
    </submittedName>
</protein>
<dbReference type="AlphaFoldDB" id="A0A8R1IQ02"/>
<keyword evidence="3" id="KW-1185">Reference proteome</keyword>